<dbReference type="RefSeq" id="WP_343185210.1">
    <property type="nucleotide sequence ID" value="NZ_JBCITM010000004.1"/>
</dbReference>
<dbReference type="Proteomes" id="UP001407405">
    <property type="component" value="Unassembled WGS sequence"/>
</dbReference>
<reference evidence="4 5" key="1">
    <citation type="submission" date="2024-04" db="EMBL/GenBank/DDBJ databases">
        <title>Genome sequencing and metabolic network reconstruction of aminoacids and betaine degradation by Anoxynatronum sibiricum.</title>
        <authorList>
            <person name="Detkova E.N."/>
            <person name="Boltjanskaja Y.V."/>
            <person name="Mardanov A.V."/>
            <person name="Kevbrin V."/>
        </authorList>
    </citation>
    <scope>NUCLEOTIDE SEQUENCE [LARGE SCALE GENOMIC DNA]</scope>
    <source>
        <strain evidence="4 5">Z-7981</strain>
    </source>
</reference>
<accession>A0ABU9VU04</accession>
<sequence>MSYTQAMRELIKRVEETRHQRLGYYFPRMTPEEKQEVLRSYHPDYIESQFRQVKVGVNEGDRFPHELCDVLEAHPRISPLAIPPTVNDQEVDVLIIGGGGAGASAALLAHEAGANVLLATKLRFGDANTVMAQGGIQAADKPQDSPPTHYIDVMGGGHYTNIPELVKALVSDAPSVIDWLESLGTMFDKDADGSMHTNHGGGTSRKRMHSARDYTGAEIMRVLRDEVLCRNIPVVEFSPAVELLLDEQGRAAGAILYNMETQEYQMVRAKTVVLATGGLGRLHTQGFPTSNHYGATADGLVMAYRAGAKLAFMDTVQYHPTGASYPEQVEGFLITEKVRGLGATPLNIAGEQFVYHLETRDVEASAIIRECARGKGITAPSGMQGVWLDSPIIETIHGEGTIEKELPAMLRQFIRFGVDIRKDPILVYPTLHYQNGGVLINDQAESTVENLFVAGEVSGGVHGRNRLMGNSLLDILVFGRRAGRNAAARALQTSRRSVDLTLSHVTTYVQELNEQELSGNFTSPILIPLKKHLNPRFQD</sequence>
<gene>
    <name evidence="4" type="ORF">AAIG11_05335</name>
</gene>
<dbReference type="Gene3D" id="3.90.700.10">
    <property type="entry name" value="Succinate dehydrogenase/fumarate reductase flavoprotein, catalytic domain"/>
    <property type="match status" value="1"/>
</dbReference>
<evidence type="ECO:0000256" key="2">
    <source>
        <dbReference type="ARBA" id="ARBA00023002"/>
    </source>
</evidence>
<dbReference type="InterPro" id="IPR036188">
    <property type="entry name" value="FAD/NAD-bd_sf"/>
</dbReference>
<proteinExistence type="predicted"/>
<organism evidence="4 5">
    <name type="scientific">Anoxynatronum sibiricum</name>
    <dbReference type="NCBI Taxonomy" id="210623"/>
    <lineage>
        <taxon>Bacteria</taxon>
        <taxon>Bacillati</taxon>
        <taxon>Bacillota</taxon>
        <taxon>Clostridia</taxon>
        <taxon>Eubacteriales</taxon>
        <taxon>Clostridiaceae</taxon>
        <taxon>Anoxynatronum</taxon>
    </lineage>
</organism>
<dbReference type="InterPro" id="IPR030664">
    <property type="entry name" value="SdhA/FrdA/AprA"/>
</dbReference>
<evidence type="ECO:0000259" key="3">
    <source>
        <dbReference type="Pfam" id="PF00890"/>
    </source>
</evidence>
<dbReference type="EMBL" id="JBCITM010000004">
    <property type="protein sequence ID" value="MEN1759881.1"/>
    <property type="molecule type" value="Genomic_DNA"/>
</dbReference>
<evidence type="ECO:0000313" key="5">
    <source>
        <dbReference type="Proteomes" id="UP001407405"/>
    </source>
</evidence>
<name>A0ABU9VU04_9CLOT</name>
<dbReference type="Pfam" id="PF00890">
    <property type="entry name" value="FAD_binding_2"/>
    <property type="match status" value="1"/>
</dbReference>
<keyword evidence="5" id="KW-1185">Reference proteome</keyword>
<dbReference type="PANTHER" id="PTHR11632">
    <property type="entry name" value="SUCCINATE DEHYDROGENASE 2 FLAVOPROTEIN SUBUNIT"/>
    <property type="match status" value="1"/>
</dbReference>
<dbReference type="InterPro" id="IPR003953">
    <property type="entry name" value="FAD-dep_OxRdtase_2_FAD-bd"/>
</dbReference>
<dbReference type="PANTHER" id="PTHR11632:SF51">
    <property type="entry name" value="SUCCINATE DEHYDROGENASE [UBIQUINONE] FLAVOPROTEIN SUBUNIT, MITOCHONDRIAL"/>
    <property type="match status" value="1"/>
</dbReference>
<evidence type="ECO:0000256" key="1">
    <source>
        <dbReference type="ARBA" id="ARBA00022630"/>
    </source>
</evidence>
<dbReference type="SUPFAM" id="SSF56425">
    <property type="entry name" value="Succinate dehydrogenase/fumarate reductase flavoprotein, catalytic domain"/>
    <property type="match status" value="1"/>
</dbReference>
<keyword evidence="2" id="KW-0560">Oxidoreductase</keyword>
<dbReference type="PRINTS" id="PR00368">
    <property type="entry name" value="FADPNR"/>
</dbReference>
<dbReference type="Gene3D" id="3.50.50.60">
    <property type="entry name" value="FAD/NAD(P)-binding domain"/>
    <property type="match status" value="1"/>
</dbReference>
<protein>
    <submittedName>
        <fullName evidence="4">FAD-binding protein</fullName>
    </submittedName>
</protein>
<dbReference type="InterPro" id="IPR027477">
    <property type="entry name" value="Succ_DH/fumarate_Rdtase_cat_sf"/>
</dbReference>
<feature type="domain" description="FAD-dependent oxidoreductase 2 FAD-binding" evidence="3">
    <location>
        <begin position="92"/>
        <end position="472"/>
    </location>
</feature>
<keyword evidence="1" id="KW-0285">Flavoprotein</keyword>
<dbReference type="SUPFAM" id="SSF51905">
    <property type="entry name" value="FAD/NAD(P)-binding domain"/>
    <property type="match status" value="1"/>
</dbReference>
<comment type="caution">
    <text evidence="4">The sequence shown here is derived from an EMBL/GenBank/DDBJ whole genome shotgun (WGS) entry which is preliminary data.</text>
</comment>
<evidence type="ECO:0000313" key="4">
    <source>
        <dbReference type="EMBL" id="MEN1759881.1"/>
    </source>
</evidence>